<dbReference type="GeneID" id="75577793"/>
<reference evidence="1" key="1">
    <citation type="journal article" date="2012" name="Nat. Genet.">
        <title>Whole-genome sequence of Schistosoma haematobium.</title>
        <authorList>
            <person name="Young N.D."/>
            <person name="Jex A.R."/>
            <person name="Li B."/>
            <person name="Liu S."/>
            <person name="Yang L."/>
            <person name="Xiong Z."/>
            <person name="Li Y."/>
            <person name="Cantacessi C."/>
            <person name="Hall R.S."/>
            <person name="Xu X."/>
            <person name="Chen F."/>
            <person name="Wu X."/>
            <person name="Zerlotini A."/>
            <person name="Oliveira G."/>
            <person name="Hofmann A."/>
            <person name="Zhang G."/>
            <person name="Fang X."/>
            <person name="Kang Y."/>
            <person name="Campbell B.E."/>
            <person name="Loukas A."/>
            <person name="Ranganathan S."/>
            <person name="Rollinson D."/>
            <person name="Rinaldi G."/>
            <person name="Brindley P.J."/>
            <person name="Yang H."/>
            <person name="Wang J."/>
            <person name="Wang J."/>
            <person name="Gasser R.B."/>
        </authorList>
    </citation>
    <scope>NUCLEOTIDE SEQUENCE</scope>
</reference>
<organism evidence="1 2">
    <name type="scientific">Schistosoma haematobium</name>
    <name type="common">Blood fluke</name>
    <dbReference type="NCBI Taxonomy" id="6185"/>
    <lineage>
        <taxon>Eukaryota</taxon>
        <taxon>Metazoa</taxon>
        <taxon>Spiralia</taxon>
        <taxon>Lophotrochozoa</taxon>
        <taxon>Platyhelminthes</taxon>
        <taxon>Trematoda</taxon>
        <taxon>Digenea</taxon>
        <taxon>Strigeidida</taxon>
        <taxon>Schistosomatoidea</taxon>
        <taxon>Schistosomatidae</taxon>
        <taxon>Schistosoma</taxon>
    </lineage>
</organism>
<sequence length="129" mass="15116">MCGRLNVNYSHIHNSGGNHRIKYAVGGVWTDVLPTSDFHGLMKNFLFYLVTYSLETTTLFVQDCQAIQCSWMRTRQIRQVKMVLIDVHQVSQHYVLHRNYSSRFNSRNCIMVYQFISGHRIRNSLLFVG</sequence>
<name>A0A922IK30_SCHHA</name>
<keyword evidence="2" id="KW-1185">Reference proteome</keyword>
<proteinExistence type="predicted"/>
<gene>
    <name evidence="1" type="ORF">MS3_00008273</name>
</gene>
<reference evidence="1" key="2">
    <citation type="journal article" date="2019" name="Gigascience">
        <title>High-quality Schistosoma haematobium genome achieved by single-molecule and long-range sequencing.</title>
        <authorList>
            <person name="Stroehlein A.J."/>
            <person name="Korhonen P.K."/>
            <person name="Chong T.M."/>
            <person name="Lim Y.L."/>
            <person name="Chan K.G."/>
            <person name="Webster B."/>
            <person name="Rollinson D."/>
            <person name="Brindley P.J."/>
            <person name="Gasser R.B."/>
            <person name="Young N.D."/>
        </authorList>
    </citation>
    <scope>NUCLEOTIDE SEQUENCE</scope>
</reference>
<evidence type="ECO:0000313" key="2">
    <source>
        <dbReference type="Proteomes" id="UP000471633"/>
    </source>
</evidence>
<comment type="caution">
    <text evidence="1">The sequence shown here is derived from an EMBL/GenBank/DDBJ whole genome shotgun (WGS) entry which is preliminary data.</text>
</comment>
<dbReference type="KEGG" id="shx:MS3_00008273"/>
<dbReference type="EMBL" id="AMPZ03000006">
    <property type="protein sequence ID" value="KAH9581009.1"/>
    <property type="molecule type" value="Genomic_DNA"/>
</dbReference>
<accession>A0A922IK30</accession>
<protein>
    <submittedName>
        <fullName evidence="1">Uncharacterized protein</fullName>
    </submittedName>
</protein>
<dbReference type="CTD" id="75577793"/>
<evidence type="ECO:0000313" key="1">
    <source>
        <dbReference type="EMBL" id="KAH9581009.1"/>
    </source>
</evidence>
<reference evidence="1" key="3">
    <citation type="submission" date="2021-06" db="EMBL/GenBank/DDBJ databases">
        <title>Chromosome-level genome assembly for S. haematobium.</title>
        <authorList>
            <person name="Stroehlein A.J."/>
        </authorList>
    </citation>
    <scope>NUCLEOTIDE SEQUENCE</scope>
</reference>
<dbReference type="RefSeq" id="XP_051065222.1">
    <property type="nucleotide sequence ID" value="XM_051216633.1"/>
</dbReference>
<dbReference type="AlphaFoldDB" id="A0A922IK30"/>
<dbReference type="Proteomes" id="UP000471633">
    <property type="component" value="Unassembled WGS sequence"/>
</dbReference>
<reference evidence="1" key="4">
    <citation type="journal article" date="2022" name="PLoS Pathog.">
        <title>Chromosome-level genome of Schistosoma haematobium underpins genome-wide explorations of molecular variation.</title>
        <authorList>
            <person name="Stroehlein A.J."/>
            <person name="Korhonen P.K."/>
            <person name="Lee V.V."/>
            <person name="Ralph S.A."/>
            <person name="Mentink-Kane M."/>
            <person name="You H."/>
            <person name="McManus D.P."/>
            <person name="Tchuente L.T."/>
            <person name="Stothard J.R."/>
            <person name="Kaur P."/>
            <person name="Dudchenko O."/>
            <person name="Aiden E.L."/>
            <person name="Yang B."/>
            <person name="Yang H."/>
            <person name="Emery A.M."/>
            <person name="Webster B.L."/>
            <person name="Brindley P.J."/>
            <person name="Rollinson D."/>
            <person name="Chang B.C.H."/>
            <person name="Gasser R.B."/>
            <person name="Young N.D."/>
        </authorList>
    </citation>
    <scope>NUCLEOTIDE SEQUENCE</scope>
</reference>